<keyword evidence="1" id="KW-0472">Membrane</keyword>
<dbReference type="EMBL" id="MDHN01000010">
    <property type="protein sequence ID" value="OFC71774.1"/>
    <property type="molecule type" value="Genomic_DNA"/>
</dbReference>
<feature type="transmembrane region" description="Helical" evidence="1">
    <location>
        <begin position="140"/>
        <end position="161"/>
    </location>
</feature>
<reference evidence="2 3" key="1">
    <citation type="submission" date="2016-08" db="EMBL/GenBank/DDBJ databases">
        <authorList>
            <person name="Seilhamer J.J."/>
        </authorList>
    </citation>
    <scope>NUCLEOTIDE SEQUENCE [LARGE SCALE GENOMIC DNA]</scope>
    <source>
        <strain evidence="2 3">KCTC 42603</strain>
    </source>
</reference>
<feature type="transmembrane region" description="Helical" evidence="1">
    <location>
        <begin position="80"/>
        <end position="98"/>
    </location>
</feature>
<dbReference type="RefSeq" id="WP_070124114.1">
    <property type="nucleotide sequence ID" value="NZ_MDHN01000010.1"/>
</dbReference>
<name>A0A1E7ZE94_9ALTE</name>
<dbReference type="Proteomes" id="UP000175691">
    <property type="component" value="Unassembled WGS sequence"/>
</dbReference>
<comment type="caution">
    <text evidence="2">The sequence shown here is derived from an EMBL/GenBank/DDBJ whole genome shotgun (WGS) entry which is preliminary data.</text>
</comment>
<dbReference type="AlphaFoldDB" id="A0A1E7ZE94"/>
<keyword evidence="3" id="KW-1185">Reference proteome</keyword>
<dbReference type="OrthoDB" id="6522758at2"/>
<keyword evidence="1" id="KW-0812">Transmembrane</keyword>
<dbReference type="Pfam" id="PF11086">
    <property type="entry name" value="DUF2878"/>
    <property type="match status" value="1"/>
</dbReference>
<organism evidence="2 3">
    <name type="scientific">Alteromonas confluentis</name>
    <dbReference type="NCBI Taxonomy" id="1656094"/>
    <lineage>
        <taxon>Bacteria</taxon>
        <taxon>Pseudomonadati</taxon>
        <taxon>Pseudomonadota</taxon>
        <taxon>Gammaproteobacteria</taxon>
        <taxon>Alteromonadales</taxon>
        <taxon>Alteromonadaceae</taxon>
        <taxon>Alteromonas/Salinimonas group</taxon>
        <taxon>Alteromonas</taxon>
    </lineage>
</organism>
<feature type="transmembrane region" description="Helical" evidence="1">
    <location>
        <begin position="110"/>
        <end position="128"/>
    </location>
</feature>
<sequence>MGHSTLTKIINFIWFQTIWFLAILFEDAYLLIILALLALHILFSKHKLEDTLLGLGIGIYGSLVDGVLLQSGLFAFSNQFAWFIPYWLVTLWIAFGMMLRTSLDYLQGRYVLSAILGAISGPLSYIAGERLNAVTFPQSSLLTVTVLSVIWAMTVPLWLWINAKITLAFAPKEQDSQG</sequence>
<dbReference type="STRING" id="1656094.BFC18_06370"/>
<keyword evidence="1" id="KW-1133">Transmembrane helix</keyword>
<feature type="transmembrane region" description="Helical" evidence="1">
    <location>
        <begin position="51"/>
        <end position="74"/>
    </location>
</feature>
<evidence type="ECO:0008006" key="4">
    <source>
        <dbReference type="Google" id="ProtNLM"/>
    </source>
</evidence>
<gene>
    <name evidence="2" type="ORF">BFC18_06370</name>
</gene>
<evidence type="ECO:0000313" key="3">
    <source>
        <dbReference type="Proteomes" id="UP000175691"/>
    </source>
</evidence>
<feature type="transmembrane region" description="Helical" evidence="1">
    <location>
        <begin position="12"/>
        <end position="39"/>
    </location>
</feature>
<accession>A0A1E7ZE94</accession>
<evidence type="ECO:0000256" key="1">
    <source>
        <dbReference type="SAM" id="Phobius"/>
    </source>
</evidence>
<evidence type="ECO:0000313" key="2">
    <source>
        <dbReference type="EMBL" id="OFC71774.1"/>
    </source>
</evidence>
<dbReference type="InterPro" id="IPR021306">
    <property type="entry name" value="DUF2878"/>
</dbReference>
<proteinExistence type="predicted"/>
<protein>
    <recommendedName>
        <fullName evidence="4">DUF2878 domain-containing protein</fullName>
    </recommendedName>
</protein>